<sequence length="301" mass="35066">MKKDSHNEENMMKKINEIIDFLINKGLIINDGLELKRLGSGTTNGLLYTLLVNNRPTFVIKIDHPKIISATEDFLLAYKDIKLFPNVLYTDDDKEFIAYSYISGETHYNRGSKLEWMTILINELFDKYQMADNNIPWGRVNGIHRNSWSEFNQSSLKFAQENIGHFLPSEDHKRIVKLVNKLDAYHQQEEKYYLHGDTGVHNFVYMDHQLKGVIDPSPLIGPKVYDFTYAFCSSPDSLNLSTLMSLFSLWNKHASFTKERLVDEVLFQLYTRIGVCIKVHPHDLSGYMEAWKEWREYLPAA</sequence>
<accession>A0AB94ITN3</accession>
<dbReference type="SUPFAM" id="SSF56112">
    <property type="entry name" value="Protein kinase-like (PK-like)"/>
    <property type="match status" value="1"/>
</dbReference>
<protein>
    <recommendedName>
        <fullName evidence="3">Aminoglycoside phosphotransferase domain-containing protein</fullName>
    </recommendedName>
</protein>
<dbReference type="Proteomes" id="UP000018877">
    <property type="component" value="Unassembled WGS sequence"/>
</dbReference>
<reference evidence="1 2" key="1">
    <citation type="journal article" date="2014" name="Environ. Microbiol.">
        <title>The nitrate-ammonifying and nosZ-carrying bacterium Bacillus vireti is a potent source and sink for nitric and nitrous oxide under high nitrate conditions.</title>
        <authorList>
            <person name="Mania D."/>
            <person name="Heylen K."/>
            <person name="van Spanning R.J."/>
            <person name="Frostegard A."/>
        </authorList>
    </citation>
    <scope>NUCLEOTIDE SEQUENCE [LARGE SCALE GENOMIC DNA]</scope>
    <source>
        <strain evidence="1 2">LMG 21834</strain>
    </source>
</reference>
<dbReference type="InterPro" id="IPR011009">
    <property type="entry name" value="Kinase-like_dom_sf"/>
</dbReference>
<gene>
    <name evidence="1" type="ORF">BAVI_02544</name>
</gene>
<dbReference type="EMBL" id="ALAN01000017">
    <property type="protein sequence ID" value="ETI70405.1"/>
    <property type="molecule type" value="Genomic_DNA"/>
</dbReference>
<proteinExistence type="predicted"/>
<keyword evidence="2" id="KW-1185">Reference proteome</keyword>
<organism evidence="1 2">
    <name type="scientific">Neobacillus vireti LMG 21834</name>
    <dbReference type="NCBI Taxonomy" id="1131730"/>
    <lineage>
        <taxon>Bacteria</taxon>
        <taxon>Bacillati</taxon>
        <taxon>Bacillota</taxon>
        <taxon>Bacilli</taxon>
        <taxon>Bacillales</taxon>
        <taxon>Bacillaceae</taxon>
        <taxon>Neobacillus</taxon>
    </lineage>
</organism>
<evidence type="ECO:0000313" key="1">
    <source>
        <dbReference type="EMBL" id="ETI70405.1"/>
    </source>
</evidence>
<dbReference type="Gene3D" id="3.90.1200.10">
    <property type="match status" value="1"/>
</dbReference>
<name>A0AB94ITN3_9BACI</name>
<comment type="caution">
    <text evidence="1">The sequence shown here is derived from an EMBL/GenBank/DDBJ whole genome shotgun (WGS) entry which is preliminary data.</text>
</comment>
<evidence type="ECO:0000313" key="2">
    <source>
        <dbReference type="Proteomes" id="UP000018877"/>
    </source>
</evidence>
<evidence type="ECO:0008006" key="3">
    <source>
        <dbReference type="Google" id="ProtNLM"/>
    </source>
</evidence>
<dbReference type="AlphaFoldDB" id="A0AB94ITN3"/>